<evidence type="ECO:0000259" key="1">
    <source>
        <dbReference type="Pfam" id="PF00561"/>
    </source>
</evidence>
<feature type="domain" description="AB hydrolase-1" evidence="1">
    <location>
        <begin position="33"/>
        <end position="142"/>
    </location>
</feature>
<dbReference type="SUPFAM" id="SSF53474">
    <property type="entry name" value="alpha/beta-Hydrolases"/>
    <property type="match status" value="1"/>
</dbReference>
<dbReference type="InterPro" id="IPR050266">
    <property type="entry name" value="AB_hydrolase_sf"/>
</dbReference>
<gene>
    <name evidence="2" type="ORF">BST96_04580</name>
</gene>
<protein>
    <recommendedName>
        <fullName evidence="1">AB hydrolase-1 domain-containing protein</fullName>
    </recommendedName>
</protein>
<dbReference type="STRING" id="716816.BST96_04580"/>
<evidence type="ECO:0000313" key="3">
    <source>
        <dbReference type="Proteomes" id="UP000193450"/>
    </source>
</evidence>
<dbReference type="InterPro" id="IPR000073">
    <property type="entry name" value="AB_hydrolase_1"/>
</dbReference>
<dbReference type="PRINTS" id="PR00111">
    <property type="entry name" value="ABHYDROLASE"/>
</dbReference>
<dbReference type="Pfam" id="PF00561">
    <property type="entry name" value="Abhydrolase_1"/>
    <property type="match status" value="1"/>
</dbReference>
<dbReference type="Proteomes" id="UP000193450">
    <property type="component" value="Chromosome"/>
</dbReference>
<dbReference type="InterPro" id="IPR029058">
    <property type="entry name" value="AB_hydrolase_fold"/>
</dbReference>
<dbReference type="KEGG" id="osg:BST96_04580"/>
<proteinExistence type="predicted"/>
<organism evidence="2 3">
    <name type="scientific">Oceanicoccus sagamiensis</name>
    <dbReference type="NCBI Taxonomy" id="716816"/>
    <lineage>
        <taxon>Bacteria</taxon>
        <taxon>Pseudomonadati</taxon>
        <taxon>Pseudomonadota</taxon>
        <taxon>Gammaproteobacteria</taxon>
        <taxon>Cellvibrionales</taxon>
        <taxon>Spongiibacteraceae</taxon>
        <taxon>Oceanicoccus</taxon>
    </lineage>
</organism>
<keyword evidence="3" id="KW-1185">Reference proteome</keyword>
<evidence type="ECO:0000313" key="2">
    <source>
        <dbReference type="EMBL" id="ARN73452.1"/>
    </source>
</evidence>
<dbReference type="PANTHER" id="PTHR43798">
    <property type="entry name" value="MONOACYLGLYCEROL LIPASE"/>
    <property type="match status" value="1"/>
</dbReference>
<accession>A0A1X9NAI4</accession>
<dbReference type="EMBL" id="CP019343">
    <property type="protein sequence ID" value="ARN73452.1"/>
    <property type="molecule type" value="Genomic_DNA"/>
</dbReference>
<dbReference type="Gene3D" id="3.40.50.1820">
    <property type="entry name" value="alpha/beta hydrolase"/>
    <property type="match status" value="1"/>
</dbReference>
<dbReference type="AlphaFoldDB" id="A0A1X9NAI4"/>
<reference evidence="2 3" key="1">
    <citation type="submission" date="2016-11" db="EMBL/GenBank/DDBJ databases">
        <title>Trade-off between light-utilization and light-protection in marine flavobacteria.</title>
        <authorList>
            <person name="Kumagai Y."/>
        </authorList>
    </citation>
    <scope>NUCLEOTIDE SEQUENCE [LARGE SCALE GENOMIC DNA]</scope>
    <source>
        <strain evidence="2 3">NBRC 107125</strain>
    </source>
</reference>
<sequence length="267" mass="29158">MSWVIDMSAIRRGYIDTRIGQIHYREAGNSDLPSLVMFHQVPSTSAMYEVLMERLANQFHIIAPDMPGFGGSDALNEAVTIKAYADILHEALLALGIHQCLVFGHHTGASVAVQLEYDFPGFASKIALSGPTLLDQALKDLLPKKSFAFPVEDNGSHLMLMWERVRAKDPDATLALSQRETLTGIALGDTYPDAYKAVIDQDYATQLASVKCPVLAFAGTEDPLLGQLDNALALVENGEKAIIEGARTYVCERNADEVSALLTNFFK</sequence>
<dbReference type="GO" id="GO:0016020">
    <property type="term" value="C:membrane"/>
    <property type="evidence" value="ECO:0007669"/>
    <property type="project" value="TreeGrafter"/>
</dbReference>
<dbReference type="PANTHER" id="PTHR43798:SF33">
    <property type="entry name" value="HYDROLASE, PUTATIVE (AFU_ORTHOLOGUE AFUA_2G14860)-RELATED"/>
    <property type="match status" value="1"/>
</dbReference>
<name>A0A1X9NAI4_9GAMM</name>